<dbReference type="Gene3D" id="3.40.50.300">
    <property type="entry name" value="P-loop containing nucleotide triphosphate hydrolases"/>
    <property type="match status" value="1"/>
</dbReference>
<dbReference type="PANTHER" id="PTHR34704">
    <property type="entry name" value="ATPASE"/>
    <property type="match status" value="1"/>
</dbReference>
<evidence type="ECO:0000259" key="1">
    <source>
        <dbReference type="Pfam" id="PF01637"/>
    </source>
</evidence>
<dbReference type="PANTHER" id="PTHR34704:SF1">
    <property type="entry name" value="ATPASE"/>
    <property type="match status" value="1"/>
</dbReference>
<feature type="domain" description="DUF234" evidence="2">
    <location>
        <begin position="343"/>
        <end position="440"/>
    </location>
</feature>
<dbReference type="Pfam" id="PF01637">
    <property type="entry name" value="ATPase_2"/>
    <property type="match status" value="1"/>
</dbReference>
<dbReference type="InterPro" id="IPR011579">
    <property type="entry name" value="ATPase_dom"/>
</dbReference>
<accession>C7RNW3</accession>
<reference evidence="3" key="2">
    <citation type="submission" date="2009-09" db="EMBL/GenBank/DDBJ databases">
        <title>Complete sequence of chromosome of Candidatus Accumulibacter phosphatis clade IIA str. UW-1.</title>
        <authorList>
            <consortium name="US DOE Joint Genome Institute"/>
            <person name="Martin H.G."/>
            <person name="Ivanova N."/>
            <person name="Kunin V."/>
            <person name="Warnecke F."/>
            <person name="Barry K."/>
            <person name="He S."/>
            <person name="Salamov A."/>
            <person name="Szeto E."/>
            <person name="Dalin E."/>
            <person name="Pangilinan J.L."/>
            <person name="Lapidus A."/>
            <person name="Lowry S."/>
            <person name="Kyrpides N.C."/>
            <person name="McMahon K.D."/>
            <person name="Hugenholtz P."/>
        </authorList>
    </citation>
    <scope>NUCLEOTIDE SEQUENCE [LARGE SCALE GENOMIC DNA]</scope>
    <source>
        <strain evidence="3">UW-1</strain>
    </source>
</reference>
<dbReference type="eggNOG" id="COG1672">
    <property type="taxonomic scope" value="Bacteria"/>
</dbReference>
<name>C7RNW3_ACCRE</name>
<dbReference type="InterPro" id="IPR027417">
    <property type="entry name" value="P-loop_NTPase"/>
</dbReference>
<dbReference type="OrthoDB" id="9801758at2"/>
<proteinExistence type="predicted"/>
<dbReference type="STRING" id="522306.CAP2UW1_2151"/>
<dbReference type="SUPFAM" id="SSF52540">
    <property type="entry name" value="P-loop containing nucleoside triphosphate hydrolases"/>
    <property type="match status" value="1"/>
</dbReference>
<dbReference type="GO" id="GO:0005524">
    <property type="term" value="F:ATP binding"/>
    <property type="evidence" value="ECO:0007669"/>
    <property type="project" value="InterPro"/>
</dbReference>
<protein>
    <submittedName>
        <fullName evidence="3">ATPase</fullName>
    </submittedName>
</protein>
<reference evidence="3" key="1">
    <citation type="submission" date="2009-08" db="EMBL/GenBank/DDBJ databases">
        <authorList>
            <consortium name="US DOE Joint Genome Institute"/>
            <person name="Lucas S."/>
            <person name="Copeland A."/>
            <person name="Lapidus A."/>
            <person name="Glavina del Rio T."/>
            <person name="Dalin E."/>
            <person name="Tice H."/>
            <person name="Bruce D."/>
            <person name="Barry K."/>
            <person name="Pitluck S."/>
            <person name="Lowry S."/>
            <person name="Larimer F."/>
            <person name="Land M."/>
            <person name="Hauser L."/>
            <person name="Kyrpides N."/>
            <person name="Ivanova N."/>
            <person name="McMahon K.D."/>
            <person name="Hugenholtz P."/>
        </authorList>
    </citation>
    <scope>NUCLEOTIDE SEQUENCE</scope>
    <source>
        <strain evidence="3">UW-1</strain>
    </source>
</reference>
<evidence type="ECO:0000259" key="2">
    <source>
        <dbReference type="Pfam" id="PF03008"/>
    </source>
</evidence>
<sequence length="512" mass="56981">MTSWKFYGRRDELAAIKLLLTRGRWFFCAISGRRRIGKTSLIREALLETQGGTGAAGALYVQIPDSDERDVVAVFTDALAAFADASPGRLPDSVVTDKLRRFSDMVRAIGALCRAGIIVVIDEFQYFNRKALSAFTSLLQAEVDTLTGSAHGGIFVLGSIHTEMTALLEDRGSPLYARVTDRLNLDHWDFATLFQVFADQGLDSPRDWLTFWSVFEGVPKFYRDCAYQGTFAADDHSAADRIIDTLFLSARAPLVEEASTWFLRELRGAGVSLLRLLARQQPCAQQQLSAAYAESLGDSRSFATYLATLVDRYRLVERLSPVFAQAGSRQARYQIGDNFLAAWLAAIEPAVQAARVQPLAQALKIGAVRLENHEGPTFERMVRKLMAEASRRGAGDFPLTDMVHGYWNRPRDVARLVEIDIVAVNEDDRRVRFGSCKRAAAKHTPAALTTFGQHVDDFLATATGRRFKGWQPERALYAPDFPVAERQALHARGYVCVDLNDYQRWLAAPGTN</sequence>
<dbReference type="InterPro" id="IPR004256">
    <property type="entry name" value="DUF234"/>
</dbReference>
<dbReference type="EMBL" id="CP001715">
    <property type="protein sequence ID" value="ACV35445.1"/>
    <property type="molecule type" value="Genomic_DNA"/>
</dbReference>
<organism evidence="3">
    <name type="scientific">Accumulibacter regalis</name>
    <dbReference type="NCBI Taxonomy" id="522306"/>
    <lineage>
        <taxon>Bacteria</taxon>
        <taxon>Pseudomonadati</taxon>
        <taxon>Pseudomonadota</taxon>
        <taxon>Betaproteobacteria</taxon>
        <taxon>Candidatus Accumulibacter</taxon>
    </lineage>
</organism>
<gene>
    <name evidence="3" type="ordered locus">CAP2UW1_2151</name>
</gene>
<evidence type="ECO:0000313" key="3">
    <source>
        <dbReference type="EMBL" id="ACV35445.1"/>
    </source>
</evidence>
<feature type="domain" description="ATPase" evidence="1">
    <location>
        <begin position="6"/>
        <end position="218"/>
    </location>
</feature>
<dbReference type="AlphaFoldDB" id="C7RNW3"/>
<dbReference type="Pfam" id="PF03008">
    <property type="entry name" value="DUF234"/>
    <property type="match status" value="1"/>
</dbReference>
<dbReference type="HOGENOM" id="CLU_537090_0_0_4"/>
<dbReference type="KEGG" id="app:CAP2UW1_2151"/>